<dbReference type="SUPFAM" id="SSF56300">
    <property type="entry name" value="Metallo-dependent phosphatases"/>
    <property type="match status" value="1"/>
</dbReference>
<comment type="similarity">
    <text evidence="1">Belongs to the CapA family.</text>
</comment>
<name>A0A9D9N9K8_9BACT</name>
<sequence>MKATAIGIICLVLTAATDFPPGFEPRFINEKELKMPVPLLHDRPDTLDMLFIGDVMMHSAQLDAAKTDGGYDFSGYFDNIDNLINEADIAVANMEFTVGTRPYTGYPCFSAPYEILEEAAGHGIDIMLSANNHIADKGAKGFAATIGAYRKIHDEYGTVNTGMYADSAAQDREYPLIVEKNGLKVALLNFTYGTNGIPVPCPYKVNGTDTVELKRAIAKAVSDSADIIIALPHWGTEYRLMPDRAQKSLAEWLARNGVDAVIGTHPHVPQGKETINGCQIVYSLGNYISNMSLANTQAGFAATVRIVKRYGKEAKVLPIQLEYLWCSRAGHKESGFTTVVVKNEEGRRDEWARPQDYDNMLSTCRRIERTIKINE</sequence>
<evidence type="ECO:0000313" key="3">
    <source>
        <dbReference type="EMBL" id="MBO8465528.1"/>
    </source>
</evidence>
<reference evidence="3" key="1">
    <citation type="submission" date="2020-10" db="EMBL/GenBank/DDBJ databases">
        <authorList>
            <person name="Gilroy R."/>
        </authorList>
    </citation>
    <scope>NUCLEOTIDE SEQUENCE</scope>
    <source>
        <strain evidence="3">10037</strain>
    </source>
</reference>
<dbReference type="Proteomes" id="UP000823597">
    <property type="component" value="Unassembled WGS sequence"/>
</dbReference>
<proteinExistence type="inferred from homology"/>
<dbReference type="AlphaFoldDB" id="A0A9D9N9K8"/>
<dbReference type="InterPro" id="IPR029052">
    <property type="entry name" value="Metallo-depent_PP-like"/>
</dbReference>
<comment type="caution">
    <text evidence="3">The sequence shown here is derived from an EMBL/GenBank/DDBJ whole genome shotgun (WGS) entry which is preliminary data.</text>
</comment>
<dbReference type="EMBL" id="JADIME010000063">
    <property type="protein sequence ID" value="MBO8465528.1"/>
    <property type="molecule type" value="Genomic_DNA"/>
</dbReference>
<evidence type="ECO:0000259" key="2">
    <source>
        <dbReference type="SMART" id="SM00854"/>
    </source>
</evidence>
<protein>
    <submittedName>
        <fullName evidence="3">CapA family protein</fullName>
    </submittedName>
</protein>
<dbReference type="PANTHER" id="PTHR33393:SF12">
    <property type="entry name" value="CAPSULE BIOSYNTHESIS PROTEIN CAPA"/>
    <property type="match status" value="1"/>
</dbReference>
<dbReference type="InterPro" id="IPR052169">
    <property type="entry name" value="CW_Biosynth-Accessory"/>
</dbReference>
<dbReference type="Gene3D" id="3.60.21.10">
    <property type="match status" value="1"/>
</dbReference>
<dbReference type="PANTHER" id="PTHR33393">
    <property type="entry name" value="POLYGLUTAMINE SYNTHESIS ACCESSORY PROTEIN RV0574C-RELATED"/>
    <property type="match status" value="1"/>
</dbReference>
<organism evidence="3 4">
    <name type="scientific">Candidatus Merdivivens pullistercoris</name>
    <dbReference type="NCBI Taxonomy" id="2840873"/>
    <lineage>
        <taxon>Bacteria</taxon>
        <taxon>Pseudomonadati</taxon>
        <taxon>Bacteroidota</taxon>
        <taxon>Bacteroidia</taxon>
        <taxon>Bacteroidales</taxon>
        <taxon>Muribaculaceae</taxon>
        <taxon>Muribaculaceae incertae sedis</taxon>
        <taxon>Candidatus Merdivivens</taxon>
    </lineage>
</organism>
<evidence type="ECO:0000313" key="4">
    <source>
        <dbReference type="Proteomes" id="UP000823597"/>
    </source>
</evidence>
<reference evidence="3" key="2">
    <citation type="journal article" date="2021" name="PeerJ">
        <title>Extensive microbial diversity within the chicken gut microbiome revealed by metagenomics and culture.</title>
        <authorList>
            <person name="Gilroy R."/>
            <person name="Ravi A."/>
            <person name="Getino M."/>
            <person name="Pursley I."/>
            <person name="Horton D.L."/>
            <person name="Alikhan N.F."/>
            <person name="Baker D."/>
            <person name="Gharbi K."/>
            <person name="Hall N."/>
            <person name="Watson M."/>
            <person name="Adriaenssens E.M."/>
            <person name="Foster-Nyarko E."/>
            <person name="Jarju S."/>
            <person name="Secka A."/>
            <person name="Antonio M."/>
            <person name="Oren A."/>
            <person name="Chaudhuri R.R."/>
            <person name="La Ragione R."/>
            <person name="Hildebrand F."/>
            <person name="Pallen M.J."/>
        </authorList>
    </citation>
    <scope>NUCLEOTIDE SEQUENCE</scope>
    <source>
        <strain evidence="3">10037</strain>
    </source>
</reference>
<dbReference type="InterPro" id="IPR019079">
    <property type="entry name" value="Capsule_synth_CapA"/>
</dbReference>
<gene>
    <name evidence="3" type="ORF">IAB93_05990</name>
</gene>
<evidence type="ECO:0000256" key="1">
    <source>
        <dbReference type="ARBA" id="ARBA00005662"/>
    </source>
</evidence>
<dbReference type="Pfam" id="PF09587">
    <property type="entry name" value="PGA_cap"/>
    <property type="match status" value="1"/>
</dbReference>
<dbReference type="SMART" id="SM00854">
    <property type="entry name" value="PGA_cap"/>
    <property type="match status" value="1"/>
</dbReference>
<dbReference type="CDD" id="cd07381">
    <property type="entry name" value="MPP_CapA"/>
    <property type="match status" value="1"/>
</dbReference>
<accession>A0A9D9N9K8</accession>
<feature type="domain" description="Capsule synthesis protein CapA" evidence="2">
    <location>
        <begin position="48"/>
        <end position="291"/>
    </location>
</feature>